<accession>A0A7C9DJC8</accession>
<dbReference type="Pfam" id="PF01798">
    <property type="entry name" value="Nop"/>
    <property type="match status" value="1"/>
</dbReference>
<evidence type="ECO:0000259" key="10">
    <source>
        <dbReference type="PROSITE" id="PS51358"/>
    </source>
</evidence>
<keyword evidence="4" id="KW-0747">Spliceosome</keyword>
<dbReference type="GO" id="GO:0005687">
    <property type="term" value="C:U4 snRNP"/>
    <property type="evidence" value="ECO:0007669"/>
    <property type="project" value="TreeGrafter"/>
</dbReference>
<evidence type="ECO:0000256" key="9">
    <source>
        <dbReference type="SAM" id="MobiDB-lite"/>
    </source>
</evidence>
<reference evidence="11" key="1">
    <citation type="journal article" date="2013" name="J. Plant Res.">
        <title>Effect of fungi and light on seed germination of three Opuntia species from semiarid lands of central Mexico.</title>
        <authorList>
            <person name="Delgado-Sanchez P."/>
            <person name="Jimenez-Bremont J.F."/>
            <person name="Guerrero-Gonzalez Mde L."/>
            <person name="Flores J."/>
        </authorList>
    </citation>
    <scope>NUCLEOTIDE SEQUENCE</scope>
    <source>
        <tissue evidence="11">Cladode</tissue>
    </source>
</reference>
<keyword evidence="5" id="KW-0694">RNA-binding</keyword>
<feature type="region of interest" description="Disordered" evidence="9">
    <location>
        <begin position="347"/>
        <end position="376"/>
    </location>
</feature>
<dbReference type="FunFam" id="1.10.246.90:FF:000002">
    <property type="entry name" value="U4/U6 small nuclear ribonucleoprotein Prp31"/>
    <property type="match status" value="1"/>
</dbReference>
<keyword evidence="6" id="KW-0508">mRNA splicing</keyword>
<dbReference type="GO" id="GO:0000244">
    <property type="term" value="P:spliceosomal tri-snRNP complex assembly"/>
    <property type="evidence" value="ECO:0007669"/>
    <property type="project" value="InterPro"/>
</dbReference>
<dbReference type="InterPro" id="IPR019175">
    <property type="entry name" value="Prp31_C"/>
</dbReference>
<feature type="domain" description="Nop" evidence="10">
    <location>
        <begin position="233"/>
        <end position="351"/>
    </location>
</feature>
<evidence type="ECO:0000256" key="6">
    <source>
        <dbReference type="ARBA" id="ARBA00023187"/>
    </source>
</evidence>
<reference evidence="11" key="2">
    <citation type="submission" date="2020-07" db="EMBL/GenBank/DDBJ databases">
        <authorList>
            <person name="Vera ALvarez R."/>
            <person name="Arias-Moreno D.M."/>
            <person name="Jimenez-Jacinto V."/>
            <person name="Jimenez-Bremont J.F."/>
            <person name="Swaminathan K."/>
            <person name="Moose S.P."/>
            <person name="Guerrero-Gonzalez M.L."/>
            <person name="Marino-Ramirez L."/>
            <person name="Landsman D."/>
            <person name="Rodriguez-Kessler M."/>
            <person name="Delgado-Sanchez P."/>
        </authorList>
    </citation>
    <scope>NUCLEOTIDE SEQUENCE</scope>
    <source>
        <tissue evidence="11">Cladode</tissue>
    </source>
</reference>
<dbReference type="FunFam" id="1.10.287.4070:FF:000003">
    <property type="entry name" value="U4/U6 small nuclear ribonucleoprotein PRP31"/>
    <property type="match status" value="1"/>
</dbReference>
<comment type="similarity">
    <text evidence="2">Belongs to the PRP31 family.</text>
</comment>
<sequence length="503" mass="54965">MVKQHQATLSDSLMATLSDSLMADLEDLELSEDEFHHIDNDYSPSEGEARDDDYGRDDLDYLKCDDVGAISKLHESQWYRDIMENIDGALKEQSTIPGNGTGLDDDNPEYKLITECNLLLAEIDNEIATVHSFICDKYRLKFPELGSLVQHPIDYARVVRAIGNEMDLTLVNLDGILPSAIIMVVSVTASTTSGKPLPEDTLQKTINACDHALSLDSSRRKVLEFVESRMLNFAPNLSAIVGTSVASKLIGSAGGLSALARLPDCIVKCLGSKRRNLAGFSSATGWSHVGFLEQTEVCQSTPPSLRKKVCRFLSAKSCLAARVDALRSDPTGAIGRALKEEIHKKMEHLQQRPPARLPKPLPVPDGGCKKKRGGRRLRKMKERYAVTDMRRLANRILFGVPEESSLGDGLGEGYGMLGQAGSGKLRLSVDRGANKLAAKVTKRFKSKSYKSCGITTSGVTSNLTFTPVQGIELANPLADIHQHGGWSSTYFSETGVFSKINQH</sequence>
<evidence type="ECO:0000256" key="8">
    <source>
        <dbReference type="ARBA" id="ARBA00023274"/>
    </source>
</evidence>
<comment type="subcellular location">
    <subcellularLocation>
        <location evidence="1">Nucleus</location>
    </subcellularLocation>
</comment>
<dbReference type="InterPro" id="IPR002687">
    <property type="entry name" value="Nop_dom"/>
</dbReference>
<evidence type="ECO:0000256" key="4">
    <source>
        <dbReference type="ARBA" id="ARBA00022728"/>
    </source>
</evidence>
<proteinExistence type="inferred from homology"/>
<dbReference type="InterPro" id="IPR012976">
    <property type="entry name" value="NOSIC"/>
</dbReference>
<dbReference type="GO" id="GO:0046540">
    <property type="term" value="C:U4/U6 x U5 tri-snRNP complex"/>
    <property type="evidence" value="ECO:0007669"/>
    <property type="project" value="InterPro"/>
</dbReference>
<dbReference type="PANTHER" id="PTHR13904:SF0">
    <property type="entry name" value="U4_U6 SMALL NUCLEAR RIBONUCLEOPROTEIN PRP31"/>
    <property type="match status" value="1"/>
</dbReference>
<dbReference type="PROSITE" id="PS51358">
    <property type="entry name" value="NOP"/>
    <property type="match status" value="1"/>
</dbReference>
<organism evidence="11">
    <name type="scientific">Opuntia streptacantha</name>
    <name type="common">Prickly pear cactus</name>
    <name type="synonym">Opuntia cardona</name>
    <dbReference type="NCBI Taxonomy" id="393608"/>
    <lineage>
        <taxon>Eukaryota</taxon>
        <taxon>Viridiplantae</taxon>
        <taxon>Streptophyta</taxon>
        <taxon>Embryophyta</taxon>
        <taxon>Tracheophyta</taxon>
        <taxon>Spermatophyta</taxon>
        <taxon>Magnoliopsida</taxon>
        <taxon>eudicotyledons</taxon>
        <taxon>Gunneridae</taxon>
        <taxon>Pentapetalae</taxon>
        <taxon>Caryophyllales</taxon>
        <taxon>Cactineae</taxon>
        <taxon>Cactaceae</taxon>
        <taxon>Opuntioideae</taxon>
        <taxon>Opuntia</taxon>
    </lineage>
</organism>
<dbReference type="Gene3D" id="1.10.246.90">
    <property type="entry name" value="Nop domain"/>
    <property type="match status" value="1"/>
</dbReference>
<keyword evidence="7" id="KW-0539">Nucleus</keyword>
<dbReference type="SMART" id="SM00931">
    <property type="entry name" value="NOSIC"/>
    <property type="match status" value="1"/>
</dbReference>
<keyword evidence="3" id="KW-0507">mRNA processing</keyword>
<dbReference type="InterPro" id="IPR027105">
    <property type="entry name" value="Prp31"/>
</dbReference>
<dbReference type="SUPFAM" id="SSF89124">
    <property type="entry name" value="Nop domain"/>
    <property type="match status" value="1"/>
</dbReference>
<dbReference type="Gene3D" id="1.10.287.4070">
    <property type="match status" value="1"/>
</dbReference>
<dbReference type="InterPro" id="IPR042239">
    <property type="entry name" value="Nop_C"/>
</dbReference>
<name>A0A7C9DJC8_OPUST</name>
<evidence type="ECO:0000256" key="5">
    <source>
        <dbReference type="ARBA" id="ARBA00022884"/>
    </source>
</evidence>
<dbReference type="InterPro" id="IPR036070">
    <property type="entry name" value="Nop_dom_sf"/>
</dbReference>
<keyword evidence="8" id="KW-0687">Ribonucleoprotein</keyword>
<dbReference type="EMBL" id="GISG01109289">
    <property type="protein sequence ID" value="MBA4638409.1"/>
    <property type="molecule type" value="Transcribed_RNA"/>
</dbReference>
<evidence type="ECO:0000256" key="2">
    <source>
        <dbReference type="ARBA" id="ARBA00005572"/>
    </source>
</evidence>
<dbReference type="Pfam" id="PF09785">
    <property type="entry name" value="Prp31_C"/>
    <property type="match status" value="1"/>
</dbReference>
<dbReference type="AlphaFoldDB" id="A0A7C9DJC8"/>
<dbReference type="GO" id="GO:0003723">
    <property type="term" value="F:RNA binding"/>
    <property type="evidence" value="ECO:0007669"/>
    <property type="project" value="UniProtKB-KW"/>
</dbReference>
<evidence type="ECO:0000256" key="7">
    <source>
        <dbReference type="ARBA" id="ARBA00023242"/>
    </source>
</evidence>
<evidence type="ECO:0000256" key="3">
    <source>
        <dbReference type="ARBA" id="ARBA00022664"/>
    </source>
</evidence>
<evidence type="ECO:0000313" key="11">
    <source>
        <dbReference type="EMBL" id="MBA4638409.1"/>
    </source>
</evidence>
<dbReference type="GO" id="GO:0071011">
    <property type="term" value="C:precatalytic spliceosome"/>
    <property type="evidence" value="ECO:0007669"/>
    <property type="project" value="TreeGrafter"/>
</dbReference>
<protein>
    <recommendedName>
        <fullName evidence="10">Nop domain-containing protein</fullName>
    </recommendedName>
</protein>
<evidence type="ECO:0000256" key="1">
    <source>
        <dbReference type="ARBA" id="ARBA00004123"/>
    </source>
</evidence>
<dbReference type="PANTHER" id="PTHR13904">
    <property type="entry name" value="PRE-MRNA SPLICING FACTOR PRP31"/>
    <property type="match status" value="1"/>
</dbReference>